<sequence length="276" mass="30784">MAKKIQYHISSEPGNEKNPQEGLTRYGTSFLSSEVVSLQAGESGPLFKIHSDLLGSKCKAIMSAFRNGFEEAQKGVYTFQDTSAGTLGRFIEWAYTGNYPTVLNAYSPVQSEAKEAGNAENKVVEDGRQKNIATESFDITSENHPLLAHIRVYIFCSIYFISDLQQLAFDKLSACLIDLKLPDNLSTQLAVVAALRVAFNRLPSQDPLLDWLAQYAAYCVDKLRLQKDFLDLLSEFPTLNSRMILSLNPGSSPPWETKTPKYFYAPYSPDCEGYSN</sequence>
<dbReference type="GeneID" id="98151568"/>
<evidence type="ECO:0000313" key="2">
    <source>
        <dbReference type="EMBL" id="KAL2844846.1"/>
    </source>
</evidence>
<evidence type="ECO:0000256" key="1">
    <source>
        <dbReference type="SAM" id="MobiDB-lite"/>
    </source>
</evidence>
<comment type="caution">
    <text evidence="2">The sequence shown here is derived from an EMBL/GenBank/DDBJ whole genome shotgun (WGS) entry which is preliminary data.</text>
</comment>
<reference evidence="2 3" key="1">
    <citation type="submission" date="2024-07" db="EMBL/GenBank/DDBJ databases">
        <title>Section-level genome sequencing and comparative genomics of Aspergillus sections Usti and Cavernicolus.</title>
        <authorList>
            <consortium name="Lawrence Berkeley National Laboratory"/>
            <person name="Nybo J.L."/>
            <person name="Vesth T.C."/>
            <person name="Theobald S."/>
            <person name="Frisvad J.C."/>
            <person name="Larsen T.O."/>
            <person name="Kjaerboelling I."/>
            <person name="Rothschild-Mancinelli K."/>
            <person name="Lyhne E.K."/>
            <person name="Kogle M.E."/>
            <person name="Barry K."/>
            <person name="Clum A."/>
            <person name="Na H."/>
            <person name="Ledsgaard L."/>
            <person name="Lin J."/>
            <person name="Lipzen A."/>
            <person name="Kuo A."/>
            <person name="Riley R."/>
            <person name="Mondo S."/>
            <person name="LaButti K."/>
            <person name="Haridas S."/>
            <person name="Pangalinan J."/>
            <person name="Salamov A.A."/>
            <person name="Simmons B.A."/>
            <person name="Magnuson J.K."/>
            <person name="Chen J."/>
            <person name="Drula E."/>
            <person name="Henrissat B."/>
            <person name="Wiebenga A."/>
            <person name="Lubbers R.J."/>
            <person name="Gomes A.C."/>
            <person name="Macurrencykelacurrency M.R."/>
            <person name="Stajich J."/>
            <person name="Grigoriev I.V."/>
            <person name="Mortensen U.H."/>
            <person name="De vries R.P."/>
            <person name="Baker S.E."/>
            <person name="Andersen M.R."/>
        </authorList>
    </citation>
    <scope>NUCLEOTIDE SEQUENCE [LARGE SCALE GENOMIC DNA]</scope>
    <source>
        <strain evidence="2 3">CBS 756.74</strain>
    </source>
</reference>
<dbReference type="InterPro" id="IPR011333">
    <property type="entry name" value="SKP1/BTB/POZ_sf"/>
</dbReference>
<dbReference type="EMBL" id="JBFXLR010000039">
    <property type="protein sequence ID" value="KAL2844846.1"/>
    <property type="molecule type" value="Genomic_DNA"/>
</dbReference>
<dbReference type="SUPFAM" id="SSF54695">
    <property type="entry name" value="POZ domain"/>
    <property type="match status" value="1"/>
</dbReference>
<evidence type="ECO:0000313" key="3">
    <source>
        <dbReference type="Proteomes" id="UP001610444"/>
    </source>
</evidence>
<protein>
    <recommendedName>
        <fullName evidence="4">BTB domain-containing protein</fullName>
    </recommendedName>
</protein>
<accession>A0ABR4JXS8</accession>
<dbReference type="RefSeq" id="XP_070896312.1">
    <property type="nucleotide sequence ID" value="XM_071036404.1"/>
</dbReference>
<name>A0ABR4JXS8_9EURO</name>
<gene>
    <name evidence="2" type="ORF">BJX68DRAFT_137238</name>
</gene>
<dbReference type="Gene3D" id="3.30.710.10">
    <property type="entry name" value="Potassium Channel Kv1.1, Chain A"/>
    <property type="match status" value="1"/>
</dbReference>
<dbReference type="PANTHER" id="PTHR47843:SF2">
    <property type="entry name" value="BTB DOMAIN-CONTAINING PROTEIN"/>
    <property type="match status" value="1"/>
</dbReference>
<dbReference type="PANTHER" id="PTHR47843">
    <property type="entry name" value="BTB DOMAIN-CONTAINING PROTEIN-RELATED"/>
    <property type="match status" value="1"/>
</dbReference>
<dbReference type="Proteomes" id="UP001610444">
    <property type="component" value="Unassembled WGS sequence"/>
</dbReference>
<dbReference type="CDD" id="cd18186">
    <property type="entry name" value="BTB_POZ_ZBTB_KLHL-like"/>
    <property type="match status" value="1"/>
</dbReference>
<proteinExistence type="predicted"/>
<feature type="region of interest" description="Disordered" evidence="1">
    <location>
        <begin position="1"/>
        <end position="24"/>
    </location>
</feature>
<evidence type="ECO:0008006" key="4">
    <source>
        <dbReference type="Google" id="ProtNLM"/>
    </source>
</evidence>
<keyword evidence="3" id="KW-1185">Reference proteome</keyword>
<organism evidence="2 3">
    <name type="scientific">Aspergillus pseudodeflectus</name>
    <dbReference type="NCBI Taxonomy" id="176178"/>
    <lineage>
        <taxon>Eukaryota</taxon>
        <taxon>Fungi</taxon>
        <taxon>Dikarya</taxon>
        <taxon>Ascomycota</taxon>
        <taxon>Pezizomycotina</taxon>
        <taxon>Eurotiomycetes</taxon>
        <taxon>Eurotiomycetidae</taxon>
        <taxon>Eurotiales</taxon>
        <taxon>Aspergillaceae</taxon>
        <taxon>Aspergillus</taxon>
        <taxon>Aspergillus subgen. Nidulantes</taxon>
    </lineage>
</organism>